<dbReference type="CDD" id="cd20273">
    <property type="entry name" value="Complex1_LYR_unchar"/>
    <property type="match status" value="1"/>
</dbReference>
<gene>
    <name evidence="3" type="ORF">N7494_011484</name>
</gene>
<accession>A0AAD6CME5</accession>
<evidence type="ECO:0000313" key="4">
    <source>
        <dbReference type="Proteomes" id="UP001220324"/>
    </source>
</evidence>
<evidence type="ECO:0000256" key="1">
    <source>
        <dbReference type="SAM" id="MobiDB-lite"/>
    </source>
</evidence>
<sequence length="342" mass="39635">MTTPRIFPIHLDQWQHLLRATLRECTYLPDPIARNYMHGYVLDRYRRAFKSKQPEAKLIHTAKKELSRLRRANEGYPRPLDRVMMMSYGRIGKRRHELLAELMSPDVPTDTDALRELVTKAPNFTNGWEPPQIILSLIKSQMNNGVVTSSRIRPQLKGVEPPIPEKNSWGRPLGESRKANIRHKWYFDTLFCLLPPLPDKELKVLDGLIAGTVLWKPRKRKQVVEPSKPPDNLLLDLLADGPQKGPTFRPYLLGRPHKITPRFMLRQWRRISALVPRKFWNEKSAKTVKWIFHWDDPKKMPTLAFDVDQGADVNEIFGEPSEAKSSSESLPKTQTPPTRPKI</sequence>
<comment type="caution">
    <text evidence="3">The sequence shown here is derived from an EMBL/GenBank/DDBJ whole genome shotgun (WGS) entry which is preliminary data.</text>
</comment>
<feature type="compositionally biased region" description="Polar residues" evidence="1">
    <location>
        <begin position="323"/>
        <end position="336"/>
    </location>
</feature>
<name>A0AAD6CME5_9EURO</name>
<dbReference type="Proteomes" id="UP001220324">
    <property type="component" value="Unassembled WGS sequence"/>
</dbReference>
<protein>
    <recommendedName>
        <fullName evidence="2">LYR motif-containing protein Cup1-like N-terminal domain-containing protein</fullName>
    </recommendedName>
</protein>
<proteinExistence type="predicted"/>
<feature type="domain" description="LYR motif-containing protein Cup1-like N-terminal" evidence="2">
    <location>
        <begin position="17"/>
        <end position="99"/>
    </location>
</feature>
<dbReference type="InterPro" id="IPR046896">
    <property type="entry name" value="Cup1-like_N"/>
</dbReference>
<evidence type="ECO:0000313" key="3">
    <source>
        <dbReference type="EMBL" id="KAJ5524834.1"/>
    </source>
</evidence>
<dbReference type="AlphaFoldDB" id="A0AAD6CME5"/>
<evidence type="ECO:0000259" key="2">
    <source>
        <dbReference type="Pfam" id="PF20263"/>
    </source>
</evidence>
<reference evidence="3 4" key="1">
    <citation type="journal article" date="2023" name="IMA Fungus">
        <title>Comparative genomic study of the Penicillium genus elucidates a diverse pangenome and 15 lateral gene transfer events.</title>
        <authorList>
            <person name="Petersen C."/>
            <person name="Sorensen T."/>
            <person name="Nielsen M.R."/>
            <person name="Sondergaard T.E."/>
            <person name="Sorensen J.L."/>
            <person name="Fitzpatrick D.A."/>
            <person name="Frisvad J.C."/>
            <person name="Nielsen K.L."/>
        </authorList>
    </citation>
    <scope>NUCLEOTIDE SEQUENCE [LARGE SCALE GENOMIC DNA]</scope>
    <source>
        <strain evidence="3 4">IBT 35679</strain>
    </source>
</reference>
<keyword evidence="4" id="KW-1185">Reference proteome</keyword>
<dbReference type="Pfam" id="PF20263">
    <property type="entry name" value="LYRM2-like"/>
    <property type="match status" value="1"/>
</dbReference>
<dbReference type="EMBL" id="JAQIZZ010000008">
    <property type="protein sequence ID" value="KAJ5524834.1"/>
    <property type="molecule type" value="Genomic_DNA"/>
</dbReference>
<organism evidence="3 4">
    <name type="scientific">Penicillium frequentans</name>
    <dbReference type="NCBI Taxonomy" id="3151616"/>
    <lineage>
        <taxon>Eukaryota</taxon>
        <taxon>Fungi</taxon>
        <taxon>Dikarya</taxon>
        <taxon>Ascomycota</taxon>
        <taxon>Pezizomycotina</taxon>
        <taxon>Eurotiomycetes</taxon>
        <taxon>Eurotiomycetidae</taxon>
        <taxon>Eurotiales</taxon>
        <taxon>Aspergillaceae</taxon>
        <taxon>Penicillium</taxon>
    </lineage>
</organism>
<feature type="region of interest" description="Disordered" evidence="1">
    <location>
        <begin position="317"/>
        <end position="342"/>
    </location>
</feature>